<dbReference type="PANTHER" id="PTHR42941:SF1">
    <property type="entry name" value="SLL1037 PROTEIN"/>
    <property type="match status" value="1"/>
</dbReference>
<evidence type="ECO:0000313" key="3">
    <source>
        <dbReference type="Proteomes" id="UP000198755"/>
    </source>
</evidence>
<evidence type="ECO:0000256" key="1">
    <source>
        <dbReference type="SAM" id="Phobius"/>
    </source>
</evidence>
<dbReference type="EMBL" id="FOSN01000005">
    <property type="protein sequence ID" value="SFK27059.1"/>
    <property type="molecule type" value="Genomic_DNA"/>
</dbReference>
<dbReference type="PANTHER" id="PTHR42941">
    <property type="entry name" value="SLL1037 PROTEIN"/>
    <property type="match status" value="1"/>
</dbReference>
<dbReference type="STRING" id="1612308.SAMN05444581_10517"/>
<reference evidence="2 3" key="1">
    <citation type="submission" date="2016-10" db="EMBL/GenBank/DDBJ databases">
        <authorList>
            <person name="de Groot N.N."/>
        </authorList>
    </citation>
    <scope>NUCLEOTIDE SEQUENCE [LARGE SCALE GENOMIC DNA]</scope>
    <source>
        <strain evidence="2 3">NE2</strain>
    </source>
</reference>
<proteinExistence type="predicted"/>
<dbReference type="AlphaFoldDB" id="A0A1I3Y6P3"/>
<protein>
    <submittedName>
        <fullName evidence="2">TRAP transporter solute receptor, TAXI family</fullName>
    </submittedName>
</protein>
<dbReference type="OrthoDB" id="252197at2"/>
<keyword evidence="1" id="KW-0812">Transmembrane</keyword>
<dbReference type="NCBIfam" id="TIGR02122">
    <property type="entry name" value="TRAP_TAXI"/>
    <property type="match status" value="1"/>
</dbReference>
<dbReference type="InterPro" id="IPR011852">
    <property type="entry name" value="TRAP_TAXI"/>
</dbReference>
<sequence length="462" mass="48300">MMLRRSMTFSHVVYAAVFPGVAAVLALVAVLILTMRYVETPRRLIVAAGPPGGTEAQLMAALAKSLDRDGGALRLSLRAVEGPAEAARALDQGAADLAVIRSDSGIPTRGAAVAVLHNDVAVLAATRASGITKLSGLAGKRVGIVPGTALNAALFGAVIAEYDIAPAHVQQVLVAPDEAQKAPADRKLDALFAVGPLRGPTLPAAIAAFATDAPRREISLIPIDAAEGMAARGPAYQKVDLPQGLFPGAPPLPDDDFVTLGVAVRLEARANLSQDVVTNLTRRLFETRRALEAQAPLAAAMEKPEGDRGAFEVIHPGAAAYYGDSEKSFMDLYGDWIYIGAMLLSGLGSGAAAMVGVTRARARKAALALIDQLIDLKQVAHTTMSLPKLAELDHEIEDLSTRGLRFARDHNFDEAGLAALRLAIDEARRAINDQCNELEEKPALLANAAAAKGGHVSQGGQI</sequence>
<evidence type="ECO:0000313" key="2">
    <source>
        <dbReference type="EMBL" id="SFK27059.1"/>
    </source>
</evidence>
<keyword evidence="3" id="KW-1185">Reference proteome</keyword>
<keyword evidence="1" id="KW-0472">Membrane</keyword>
<dbReference type="Gene3D" id="3.40.190.10">
    <property type="entry name" value="Periplasmic binding protein-like II"/>
    <property type="match status" value="2"/>
</dbReference>
<dbReference type="Proteomes" id="UP000198755">
    <property type="component" value="Unassembled WGS sequence"/>
</dbReference>
<accession>A0A1I3Y6P3</accession>
<gene>
    <name evidence="2" type="ORF">SAMN05444581_10517</name>
</gene>
<keyword evidence="2" id="KW-0675">Receptor</keyword>
<feature type="transmembrane region" description="Helical" evidence="1">
    <location>
        <begin position="12"/>
        <end position="35"/>
    </location>
</feature>
<dbReference type="SUPFAM" id="SSF53850">
    <property type="entry name" value="Periplasmic binding protein-like II"/>
    <property type="match status" value="1"/>
</dbReference>
<dbReference type="Pfam" id="PF16868">
    <property type="entry name" value="NMT1_3"/>
    <property type="match status" value="1"/>
</dbReference>
<dbReference type="RefSeq" id="WP_091680397.1">
    <property type="nucleotide sequence ID" value="NZ_FOSN01000005.1"/>
</dbReference>
<organism evidence="2 3">
    <name type="scientific">Methylocapsa palsarum</name>
    <dbReference type="NCBI Taxonomy" id="1612308"/>
    <lineage>
        <taxon>Bacteria</taxon>
        <taxon>Pseudomonadati</taxon>
        <taxon>Pseudomonadota</taxon>
        <taxon>Alphaproteobacteria</taxon>
        <taxon>Hyphomicrobiales</taxon>
        <taxon>Beijerinckiaceae</taxon>
        <taxon>Methylocapsa</taxon>
    </lineage>
</organism>
<keyword evidence="1" id="KW-1133">Transmembrane helix</keyword>
<feature type="transmembrane region" description="Helical" evidence="1">
    <location>
        <begin position="336"/>
        <end position="357"/>
    </location>
</feature>
<name>A0A1I3Y6P3_9HYPH</name>